<dbReference type="Pfam" id="PF23106">
    <property type="entry name" value="EGF_Teneurin"/>
    <property type="match status" value="1"/>
</dbReference>
<evidence type="ECO:0000256" key="6">
    <source>
        <dbReference type="SAM" id="Phobius"/>
    </source>
</evidence>
<keyword evidence="7" id="KW-0732">Signal</keyword>
<dbReference type="RefSeq" id="XP_066913670.1">
    <property type="nucleotide sequence ID" value="XM_067057569.1"/>
</dbReference>
<dbReference type="EnsemblMetazoa" id="CLYHEMT006739.1">
    <property type="protein sequence ID" value="CLYHEMP006739.1"/>
    <property type="gene ID" value="CLYHEMG006739"/>
</dbReference>
<proteinExistence type="predicted"/>
<keyword evidence="2 6" id="KW-0472">Membrane</keyword>
<feature type="transmembrane region" description="Helical" evidence="6">
    <location>
        <begin position="395"/>
        <end position="419"/>
    </location>
</feature>
<feature type="signal peptide" evidence="7">
    <location>
        <begin position="1"/>
        <end position="21"/>
    </location>
</feature>
<evidence type="ECO:0000313" key="10">
    <source>
        <dbReference type="Proteomes" id="UP000594262"/>
    </source>
</evidence>
<dbReference type="GO" id="GO:0001764">
    <property type="term" value="P:neuron migration"/>
    <property type="evidence" value="ECO:0007669"/>
    <property type="project" value="TreeGrafter"/>
</dbReference>
<feature type="chain" id="PRO_5029719673" description="EGF-like domain-containing protein" evidence="7">
    <location>
        <begin position="22"/>
        <end position="515"/>
    </location>
</feature>
<evidence type="ECO:0000313" key="9">
    <source>
        <dbReference type="EnsemblMetazoa" id="CLYHEMP006739.1"/>
    </source>
</evidence>
<feature type="compositionally biased region" description="Basic residues" evidence="5">
    <location>
        <begin position="498"/>
        <end position="515"/>
    </location>
</feature>
<feature type="domain" description="EGF-like" evidence="8">
    <location>
        <begin position="286"/>
        <end position="318"/>
    </location>
</feature>
<dbReference type="OrthoDB" id="10266706at2759"/>
<feature type="compositionally biased region" description="Basic and acidic residues" evidence="5">
    <location>
        <begin position="443"/>
        <end position="497"/>
    </location>
</feature>
<evidence type="ECO:0000256" key="2">
    <source>
        <dbReference type="ARBA" id="ARBA00023136"/>
    </source>
</evidence>
<dbReference type="SMART" id="SM00181">
    <property type="entry name" value="EGF"/>
    <property type="match status" value="3"/>
</dbReference>
<feature type="domain" description="EGF-like" evidence="8">
    <location>
        <begin position="319"/>
        <end position="352"/>
    </location>
</feature>
<comment type="caution">
    <text evidence="4">Lacks conserved residue(s) required for the propagation of feature annotation.</text>
</comment>
<feature type="region of interest" description="Disordered" evidence="5">
    <location>
        <begin position="443"/>
        <end position="515"/>
    </location>
</feature>
<dbReference type="PROSITE" id="PS01186">
    <property type="entry name" value="EGF_2"/>
    <property type="match status" value="3"/>
</dbReference>
<dbReference type="PANTHER" id="PTHR46182">
    <property type="entry name" value="FI19480P1"/>
    <property type="match status" value="1"/>
</dbReference>
<feature type="disulfide bond" evidence="4">
    <location>
        <begin position="308"/>
        <end position="317"/>
    </location>
</feature>
<keyword evidence="4" id="KW-0245">EGF-like domain</keyword>
<keyword evidence="10" id="KW-1185">Reference proteome</keyword>
<evidence type="ECO:0000256" key="5">
    <source>
        <dbReference type="SAM" id="MobiDB-lite"/>
    </source>
</evidence>
<comment type="subcellular location">
    <subcellularLocation>
        <location evidence="1">Membrane</location>
    </subcellularLocation>
</comment>
<evidence type="ECO:0000256" key="4">
    <source>
        <dbReference type="PROSITE-ProRule" id="PRU00076"/>
    </source>
</evidence>
<dbReference type="PROSITE" id="PS00022">
    <property type="entry name" value="EGF_1"/>
    <property type="match status" value="3"/>
</dbReference>
<dbReference type="GO" id="GO:0016020">
    <property type="term" value="C:membrane"/>
    <property type="evidence" value="ECO:0007669"/>
    <property type="project" value="UniProtKB-SubCell"/>
</dbReference>
<feature type="disulfide bond" evidence="4">
    <location>
        <begin position="342"/>
        <end position="351"/>
    </location>
</feature>
<sequence length="515" mass="57422">MIMGNKTFVLLYLVFPILISCQVFQYFIVNNKDQTAKVIDTVKLPTCTHLDQEKNVTLKGGINAGKFTKHGIVPTMDACINACCQDAECDVAFMPGQTCYRVNCYNESLCQSVPANPTNLASGEVRISHIIRGGGAGDDVDEFRKKNGVNRNSNPGDAQCTFSRVEYGKNIAGGKHAGEVIDLGPLVDIYDCAKKCCQHDNCEVAHIRENKCYAVDCFTRDLCRKVSVDNLNPKQNAIVYMNKRSGKRQRHKDSCGDECGNGLCSRNGTCSCDVGFKGDSCDQEVETGHCDPVCGEHGYCMKNDSCKCDDGWQGYKCQHQIECSPPCANGLCLQSHTNQCRCEIGWTGLSCNESTSDKLVLASSGEEVLFTDSEVEPELDIKIHQSPRVRESESISTLAVAIGCGVAAALLGTAAIVYIGKQVFGGRSIVNYEYLAQAEEKPIAHDESHDSAEESHVYNNKSRDYHDKSHEFYDRSREHQERPRDQRREHHEQSARDTRRKSRDRHHRNHHRKYP</sequence>
<dbReference type="Proteomes" id="UP000594262">
    <property type="component" value="Unplaced"/>
</dbReference>
<keyword evidence="4" id="KW-1015">Disulfide bond</keyword>
<dbReference type="PROSITE" id="PS51257">
    <property type="entry name" value="PROKAR_LIPOPROTEIN"/>
    <property type="match status" value="1"/>
</dbReference>
<dbReference type="PROSITE" id="PS50026">
    <property type="entry name" value="EGF_3"/>
    <property type="match status" value="2"/>
</dbReference>
<dbReference type="AlphaFoldDB" id="A0A7M5U618"/>
<dbReference type="Gene3D" id="2.10.25.10">
    <property type="entry name" value="Laminin"/>
    <property type="match status" value="2"/>
</dbReference>
<evidence type="ECO:0000256" key="1">
    <source>
        <dbReference type="ARBA" id="ARBA00004370"/>
    </source>
</evidence>
<keyword evidence="3" id="KW-0325">Glycoprotein</keyword>
<dbReference type="PANTHER" id="PTHR46182:SF2">
    <property type="entry name" value="FI19480P1"/>
    <property type="match status" value="1"/>
</dbReference>
<evidence type="ECO:0000259" key="8">
    <source>
        <dbReference type="PROSITE" id="PS50026"/>
    </source>
</evidence>
<reference evidence="9" key="1">
    <citation type="submission" date="2021-01" db="UniProtKB">
        <authorList>
            <consortium name="EnsemblMetazoa"/>
        </authorList>
    </citation>
    <scope>IDENTIFICATION</scope>
</reference>
<dbReference type="InterPro" id="IPR000742">
    <property type="entry name" value="EGF"/>
</dbReference>
<dbReference type="Pfam" id="PF23597">
    <property type="entry name" value="KIAA0319_N"/>
    <property type="match status" value="2"/>
</dbReference>
<evidence type="ECO:0000256" key="7">
    <source>
        <dbReference type="SAM" id="SignalP"/>
    </source>
</evidence>
<dbReference type="InterPro" id="IPR029865">
    <property type="entry name" value="KIAA0319-like"/>
</dbReference>
<keyword evidence="6" id="KW-0812">Transmembrane</keyword>
<accession>A0A7M5U618</accession>
<dbReference type="InterPro" id="IPR013980">
    <property type="entry name" value="MANSC_dom"/>
</dbReference>
<keyword evidence="6" id="KW-1133">Transmembrane helix</keyword>
<organism evidence="9 10">
    <name type="scientific">Clytia hemisphaerica</name>
    <dbReference type="NCBI Taxonomy" id="252671"/>
    <lineage>
        <taxon>Eukaryota</taxon>
        <taxon>Metazoa</taxon>
        <taxon>Cnidaria</taxon>
        <taxon>Hydrozoa</taxon>
        <taxon>Hydroidolina</taxon>
        <taxon>Leptothecata</taxon>
        <taxon>Obeliida</taxon>
        <taxon>Clytiidae</taxon>
        <taxon>Clytia</taxon>
    </lineage>
</organism>
<evidence type="ECO:0000256" key="3">
    <source>
        <dbReference type="ARBA" id="ARBA00023180"/>
    </source>
</evidence>
<protein>
    <recommendedName>
        <fullName evidence="8">EGF-like domain-containing protein</fullName>
    </recommendedName>
</protein>
<name>A0A7M5U618_9CNID</name>
<feature type="disulfide bond" evidence="4">
    <location>
        <begin position="290"/>
        <end position="300"/>
    </location>
</feature>
<dbReference type="GO" id="GO:0031410">
    <property type="term" value="C:cytoplasmic vesicle"/>
    <property type="evidence" value="ECO:0007669"/>
    <property type="project" value="TreeGrafter"/>
</dbReference>
<dbReference type="GeneID" id="136800957"/>